<keyword evidence="2" id="KW-1185">Reference proteome</keyword>
<gene>
    <name evidence="1" type="ORF">ARALYDRAFT_359345</name>
</gene>
<dbReference type="OrthoDB" id="1110422at2759"/>
<protein>
    <submittedName>
        <fullName evidence="1">Expressed protein</fullName>
    </submittedName>
</protein>
<proteinExistence type="predicted"/>
<evidence type="ECO:0000313" key="1">
    <source>
        <dbReference type="EMBL" id="EFH39091.1"/>
    </source>
</evidence>
<dbReference type="Gramene" id="fgenesh1_pg.C_scaffold_132000002">
    <property type="protein sequence ID" value="fgenesh1_pg.C_scaffold_132000002"/>
    <property type="gene ID" value="fgenesh1_pg.C_scaffold_132000002"/>
</dbReference>
<sequence>MAPKKRKASAIESEEGSEKMEQMKKIFEQFKEKINDLNKELLTIADLDFSSLHKSNSGAAEFLLSWRSKKPELINDHSVQLKDECWAHAFARGLSAAMKQRGCTDNFPTAELLVKQIDRRCLSKSNALIKSINAAPSLREFYGCDLVVHHRPKMTLLKENEEFERFIERRLAIGQVAMCFPYLPGYSRFNHKNKAVFRPNAIDIQAMRYELLDDHCAVITGRGVLFENGKAIEFWEIQETRGPHFADGGYTRLERYKGLITEVYEFKFDRP</sequence>
<dbReference type="AlphaFoldDB" id="D7MWJ2"/>
<dbReference type="EMBL" id="GL348811">
    <property type="protein sequence ID" value="EFH39091.1"/>
    <property type="molecule type" value="Genomic_DNA"/>
</dbReference>
<dbReference type="KEGG" id="aly:9298908"/>
<evidence type="ECO:0000313" key="2">
    <source>
        <dbReference type="Proteomes" id="UP000008694"/>
    </source>
</evidence>
<dbReference type="Proteomes" id="UP000008694">
    <property type="component" value="Unassembled WGS sequence"/>
</dbReference>
<reference evidence="2" key="1">
    <citation type="journal article" date="2011" name="Nat. Genet.">
        <title>The Arabidopsis lyrata genome sequence and the basis of rapid genome size change.</title>
        <authorList>
            <person name="Hu T.T."/>
            <person name="Pattyn P."/>
            <person name="Bakker E.G."/>
            <person name="Cao J."/>
            <person name="Cheng J.-F."/>
            <person name="Clark R.M."/>
            <person name="Fahlgren N."/>
            <person name="Fawcett J.A."/>
            <person name="Grimwood J."/>
            <person name="Gundlach H."/>
            <person name="Haberer G."/>
            <person name="Hollister J.D."/>
            <person name="Ossowski S."/>
            <person name="Ottilar R.P."/>
            <person name="Salamov A.A."/>
            <person name="Schneeberger K."/>
            <person name="Spannagl M."/>
            <person name="Wang X."/>
            <person name="Yang L."/>
            <person name="Nasrallah M.E."/>
            <person name="Bergelson J."/>
            <person name="Carrington J.C."/>
            <person name="Gaut B.S."/>
            <person name="Schmutz J."/>
            <person name="Mayer K.F.X."/>
            <person name="Van de Peer Y."/>
            <person name="Grigoriev I.V."/>
            <person name="Nordborg M."/>
            <person name="Weigel D."/>
            <person name="Guo Y.-L."/>
        </authorList>
    </citation>
    <scope>NUCLEOTIDE SEQUENCE [LARGE SCALE GENOMIC DNA]</scope>
    <source>
        <strain evidence="2">cv. MN47</strain>
    </source>
</reference>
<name>D7MWJ2_ARALL</name>
<organism evidence="2">
    <name type="scientific">Arabidopsis lyrata subsp. lyrata</name>
    <name type="common">Lyre-leaved rock-cress</name>
    <dbReference type="NCBI Taxonomy" id="81972"/>
    <lineage>
        <taxon>Eukaryota</taxon>
        <taxon>Viridiplantae</taxon>
        <taxon>Streptophyta</taxon>
        <taxon>Embryophyta</taxon>
        <taxon>Tracheophyta</taxon>
        <taxon>Spermatophyta</taxon>
        <taxon>Magnoliopsida</taxon>
        <taxon>eudicotyledons</taxon>
        <taxon>Gunneridae</taxon>
        <taxon>Pentapetalae</taxon>
        <taxon>rosids</taxon>
        <taxon>malvids</taxon>
        <taxon>Brassicales</taxon>
        <taxon>Brassicaceae</taxon>
        <taxon>Camelineae</taxon>
        <taxon>Arabidopsis</taxon>
    </lineage>
</organism>
<accession>D7MWJ2</accession>
<dbReference type="HOGENOM" id="CLU_1027968_0_0_1"/>